<dbReference type="EMBL" id="LUCM01009561">
    <property type="protein sequence ID" value="KAA0186798.1"/>
    <property type="molecule type" value="Genomic_DNA"/>
</dbReference>
<sequence length="878" mass="99024">MTTETEELGEIGDNQTSTSPHQRKSSKGGWLQNAVQNRLENLTGPRETSEKPVPNPSSAELPHLRDQNIHKKEVIDYVDQRLKQLPIERDEQAALNQLFRQVIGESSRSAPAKMTDVPVKPSEPSQDLLEVSKLEHVEAMKRSFRQLSRLGTEEVRRLYNMENINRVRSAIFQLRQIQANRRSDVFRWQALKRRQTSMGNAHVRAFPSGYGFGYTCYFCSVGFKSVADLHAHLLTQEHLCIRLAPGTKFVVDQKRTSVATAEEQTNNSNAAELESEDQETSKKDDGLSFPSRSLRRASKIKGRKKSSQVKMMLSVYRCMYCGTYLYKSSIHDHRCLREMYEFLEREMQYMNINGSPFVCLLCRGSVYETPAQLQLHLAASHGADKGVTHCALCEVKFRPPVVATGDEALRTMATIYQRHLMTEHLPSLELTGKLLYMNPHLIPSDIVSSAPADDIAYRSYRCVFQQEQPAGQGAPFPYPHWTNENDRDVWSTSVRQIDTGRFPSGRMGNITPDSSFFKESRRPSKMRCDRTCLISPQLIFEHLISKFPKFSSSVSQSKPKACPAGRYGNIRNLPYIITHVICEHAGNPFTMSGARELILAQHAITMTNRKLCTVHDVVRLTEAWISALEGVKGDDLKALLVKTSTQSRESGRLSQLTTPDSKGSSEGRITNKNRNAVSAPQARTSCQSSGTFCQLEKRPSGRPTRIPRYGSTISERLLWGSMSGGTRRTQSRSHRISRSPTLALLDRNASTIPEEVQQGLHFAAQAQRISCRACKNCVMSSSQALLAHVREDHLRILEARMVQMQRSGAFSGLIDPTRTCFECYTILEDHFAFQVSKTLKMLKDFSFILASLIVLILYHDLLFTSSLISLYALVITKT</sequence>
<dbReference type="InterPro" id="IPR013087">
    <property type="entry name" value="Znf_C2H2_type"/>
</dbReference>
<dbReference type="AlphaFoldDB" id="A0A8E0RLP4"/>
<organism evidence="4 5">
    <name type="scientific">Fasciolopsis buskii</name>
    <dbReference type="NCBI Taxonomy" id="27845"/>
    <lineage>
        <taxon>Eukaryota</taxon>
        <taxon>Metazoa</taxon>
        <taxon>Spiralia</taxon>
        <taxon>Lophotrochozoa</taxon>
        <taxon>Platyhelminthes</taxon>
        <taxon>Trematoda</taxon>
        <taxon>Digenea</taxon>
        <taxon>Plagiorchiida</taxon>
        <taxon>Echinostomata</taxon>
        <taxon>Echinostomatoidea</taxon>
        <taxon>Fasciolidae</taxon>
        <taxon>Fasciolopsis</taxon>
    </lineage>
</organism>
<dbReference type="PROSITE" id="PS00028">
    <property type="entry name" value="ZINC_FINGER_C2H2_1"/>
    <property type="match status" value="1"/>
</dbReference>
<feature type="region of interest" description="Disordered" evidence="1">
    <location>
        <begin position="688"/>
        <end position="707"/>
    </location>
</feature>
<comment type="caution">
    <text evidence="4">The sequence shown here is derived from an EMBL/GenBank/DDBJ whole genome shotgun (WGS) entry which is preliminary data.</text>
</comment>
<feature type="region of interest" description="Disordered" evidence="1">
    <location>
        <begin position="647"/>
        <end position="683"/>
    </location>
</feature>
<keyword evidence="2" id="KW-0472">Membrane</keyword>
<keyword evidence="2" id="KW-1133">Transmembrane helix</keyword>
<evidence type="ECO:0000313" key="4">
    <source>
        <dbReference type="EMBL" id="KAA0186798.1"/>
    </source>
</evidence>
<feature type="compositionally biased region" description="Polar residues" evidence="1">
    <location>
        <begin position="260"/>
        <end position="270"/>
    </location>
</feature>
<protein>
    <recommendedName>
        <fullName evidence="3">C2H2-type domain-containing protein</fullName>
    </recommendedName>
</protein>
<accession>A0A8E0RLP4</accession>
<evidence type="ECO:0000313" key="5">
    <source>
        <dbReference type="Proteomes" id="UP000728185"/>
    </source>
</evidence>
<evidence type="ECO:0000259" key="3">
    <source>
        <dbReference type="PROSITE" id="PS00028"/>
    </source>
</evidence>
<feature type="domain" description="C2H2-type" evidence="3">
    <location>
        <begin position="216"/>
        <end position="238"/>
    </location>
</feature>
<dbReference type="Proteomes" id="UP000728185">
    <property type="component" value="Unassembled WGS sequence"/>
</dbReference>
<evidence type="ECO:0000256" key="1">
    <source>
        <dbReference type="SAM" id="MobiDB-lite"/>
    </source>
</evidence>
<feature type="region of interest" description="Disordered" evidence="1">
    <location>
        <begin position="260"/>
        <end position="290"/>
    </location>
</feature>
<keyword evidence="5" id="KW-1185">Reference proteome</keyword>
<evidence type="ECO:0000256" key="2">
    <source>
        <dbReference type="SAM" id="Phobius"/>
    </source>
</evidence>
<dbReference type="SMART" id="SM00355">
    <property type="entry name" value="ZnF_C2H2"/>
    <property type="match status" value="3"/>
</dbReference>
<name>A0A8E0RLP4_9TREM</name>
<reference evidence="4" key="1">
    <citation type="submission" date="2019-05" db="EMBL/GenBank/DDBJ databases">
        <title>Annotation for the trematode Fasciolopsis buski.</title>
        <authorList>
            <person name="Choi Y.-J."/>
        </authorList>
    </citation>
    <scope>NUCLEOTIDE SEQUENCE</scope>
    <source>
        <strain evidence="4">HT</strain>
        <tissue evidence="4">Whole worm</tissue>
    </source>
</reference>
<feature type="transmembrane region" description="Helical" evidence="2">
    <location>
        <begin position="847"/>
        <end position="874"/>
    </location>
</feature>
<feature type="region of interest" description="Disordered" evidence="1">
    <location>
        <begin position="1"/>
        <end position="67"/>
    </location>
</feature>
<dbReference type="OrthoDB" id="6253480at2759"/>
<keyword evidence="2" id="KW-0812">Transmembrane</keyword>
<feature type="compositionally biased region" description="Acidic residues" evidence="1">
    <location>
        <begin position="1"/>
        <end position="10"/>
    </location>
</feature>
<gene>
    <name evidence="4" type="ORF">FBUS_06939</name>
</gene>
<proteinExistence type="predicted"/>